<comment type="caution">
    <text evidence="1">The sequence shown here is derived from an EMBL/GenBank/DDBJ whole genome shotgun (WGS) entry which is preliminary data.</text>
</comment>
<reference evidence="1" key="1">
    <citation type="journal article" date="2015" name="Nature">
        <title>Complex archaea that bridge the gap between prokaryotes and eukaryotes.</title>
        <authorList>
            <person name="Spang A."/>
            <person name="Saw J.H."/>
            <person name="Jorgensen S.L."/>
            <person name="Zaremba-Niedzwiedzka K."/>
            <person name="Martijn J."/>
            <person name="Lind A.E."/>
            <person name="van Eijk R."/>
            <person name="Schleper C."/>
            <person name="Guy L."/>
            <person name="Ettema T.J."/>
        </authorList>
    </citation>
    <scope>NUCLEOTIDE SEQUENCE</scope>
</reference>
<proteinExistence type="predicted"/>
<dbReference type="InterPro" id="IPR056209">
    <property type="entry name" value="SU10_adaptor"/>
</dbReference>
<sequence length="276" mass="30837">RTNWYFKMTIEGGDNALAATNVAIVESDVGPISGSTMATHLATNINSAVTAYGTNTGSIAVSWSDNTWNFTINDTAGSITSIAVLPPSIDNYIDATEKTFGRSGTEAATSWVSNIPEDCTLETDLPDDFLEIEQVDYDDLILEQGPFSLMMSPEVQSNRPVYYAIRDRKMYLSPTPSDRRMMKIRYRYLPAAVTLTGESDVTNCALPIENHMAPVYYAAGMILRETFEASESDRMFGLYYDQMRKYRIRQNNQNSKIFPRRVGFTIPIVESDSTVD</sequence>
<dbReference type="Pfam" id="PF24175">
    <property type="entry name" value="SU10_adaptor"/>
    <property type="match status" value="1"/>
</dbReference>
<gene>
    <name evidence="1" type="ORF">LCGC14_2700330</name>
</gene>
<dbReference type="AlphaFoldDB" id="A0A0F9BQ75"/>
<dbReference type="EMBL" id="LAZR01048101">
    <property type="protein sequence ID" value="KKK92699.1"/>
    <property type="molecule type" value="Genomic_DNA"/>
</dbReference>
<name>A0A0F9BQ75_9ZZZZ</name>
<accession>A0A0F9BQ75</accession>
<protein>
    <submittedName>
        <fullName evidence="1">Uncharacterized protein</fullName>
    </submittedName>
</protein>
<evidence type="ECO:0000313" key="1">
    <source>
        <dbReference type="EMBL" id="KKK92699.1"/>
    </source>
</evidence>
<feature type="non-terminal residue" evidence="1">
    <location>
        <position position="1"/>
    </location>
</feature>
<organism evidence="1">
    <name type="scientific">marine sediment metagenome</name>
    <dbReference type="NCBI Taxonomy" id="412755"/>
    <lineage>
        <taxon>unclassified sequences</taxon>
        <taxon>metagenomes</taxon>
        <taxon>ecological metagenomes</taxon>
    </lineage>
</organism>